<evidence type="ECO:0000256" key="4">
    <source>
        <dbReference type="ARBA" id="ARBA00022670"/>
    </source>
</evidence>
<evidence type="ECO:0000256" key="5">
    <source>
        <dbReference type="ARBA" id="ARBA00022801"/>
    </source>
</evidence>
<comment type="PTM">
    <text evidence="9">Capsid scaffolding protein: Capsid scaffolding protein is cleaved by assemblin after formation of the spherical procapsid. As a result, the capsid obtains its mature, icosahedral shape. Cleavages occur at two or more sites: release (R-site) and maturation (M-site).</text>
</comment>
<comment type="subunit">
    <molecule>Assembly protein</molecule>
    <text evidence="9">Homomultimer. Interacts with major capsid protein.</text>
</comment>
<accession>Q5Y966</accession>
<comment type="subunit">
    <molecule>Capsid scaffolding protein</molecule>
    <text evidence="9">Homomultimer. Interacts with major capsid protein.</text>
</comment>
<dbReference type="InterPro" id="IPR035443">
    <property type="entry name" value="Herpes_virus_sf"/>
</dbReference>
<feature type="compositionally biased region" description="Pro residues" evidence="10">
    <location>
        <begin position="488"/>
        <end position="503"/>
    </location>
</feature>
<feature type="region of interest" description="Interaction with major capsid protein" evidence="9">
    <location>
        <begin position="529"/>
        <end position="549"/>
    </location>
</feature>
<dbReference type="MEROPS" id="S21.001"/>
<evidence type="ECO:0000256" key="6">
    <source>
        <dbReference type="ARBA" id="ARBA00022825"/>
    </source>
</evidence>
<feature type="region of interest" description="Disordered" evidence="10">
    <location>
        <begin position="255"/>
        <end position="275"/>
    </location>
</feature>
<comment type="subcellular location">
    <molecule>Capsid scaffolding protein</molecule>
    <subcellularLocation>
        <location evidence="9">Host cytoplasm</location>
    </subcellularLocation>
</comment>
<feature type="region of interest" description="Disordered" evidence="10">
    <location>
        <begin position="478"/>
        <end position="549"/>
    </location>
</feature>
<keyword evidence="7 9" id="KW-0118">Viral capsid assembly</keyword>
<organism evidence="11">
    <name type="scientific">Fibropapilloma-associated turtle herpesvirus</name>
    <dbReference type="NCBI Taxonomy" id="256817"/>
    <lineage>
        <taxon>Viruses</taxon>
        <taxon>Duplodnaviria</taxon>
        <taxon>Heunggongvirae</taxon>
        <taxon>Peploviricota</taxon>
        <taxon>Herviviricetes</taxon>
        <taxon>Herpesvirales</taxon>
        <taxon>Orthoherpesviridae</taxon>
        <taxon>Alphaherpesvirinae</taxon>
        <taxon>Scutavirus</taxon>
        <taxon>Scutavirus chelonidalpha5</taxon>
    </lineage>
</organism>
<evidence type="ECO:0000256" key="2">
    <source>
        <dbReference type="ARBA" id="ARBA00022562"/>
    </source>
</evidence>
<feature type="compositionally biased region" description="Polar residues" evidence="10">
    <location>
        <begin position="478"/>
        <end position="487"/>
    </location>
</feature>
<keyword evidence="2 9" id="KW-1048">Host nucleus</keyword>
<comment type="function">
    <text evidence="9">Assemblin: Protease that plays an essential role in virion assembly within the nucleus. Catalyzes the cleavage of the assembly protein after formation of the spherical procapsid. By that cleavage, the capsid matures and gains its icosahedral shape. The cleavage sites seem to include -Ala-Ser-, -Ala-Ala-, as well as Ala-Thr bonds. Assemblin and cleavages products are evicted from the capsid before or during DNA packaging.</text>
</comment>
<feature type="active site" description="Charge relay system" evidence="9">
    <location>
        <position position="136"/>
    </location>
</feature>
<feature type="chain" id="PRO_5023242278" description="Capsid scaffolding protein" evidence="9">
    <location>
        <begin position="1"/>
        <end position="549"/>
    </location>
</feature>
<feature type="site" description="Cleavage; by assemblin; Release site" evidence="9">
    <location>
        <begin position="238"/>
        <end position="239"/>
    </location>
</feature>
<comment type="function">
    <text evidence="9">Assembly protein: Plays a major role in capsid assembly. Acts as a scaffold protein by binding major capsid protein. Multimerizes in the nucleus such as major capsid protein forms the icosahedral T=16 capsid. Cleaved by assemblin after capsid completion. The cleavages products are evicted from the capsid before or during DNA packaging.</text>
</comment>
<evidence type="ECO:0000256" key="3">
    <source>
        <dbReference type="ARBA" id="ARBA00022612"/>
    </source>
</evidence>
<evidence type="ECO:0000256" key="1">
    <source>
        <dbReference type="ARBA" id="ARBA00022553"/>
    </source>
</evidence>
<proteinExistence type="inferred from homology"/>
<keyword evidence="8 9" id="KW-1035">Host cytoplasm</keyword>
<evidence type="ECO:0000313" key="11">
    <source>
        <dbReference type="EMBL" id="AAU84530.1"/>
    </source>
</evidence>
<evidence type="ECO:0000256" key="9">
    <source>
        <dbReference type="HAMAP-Rule" id="MF_04008"/>
    </source>
</evidence>
<comment type="similarity">
    <text evidence="9">Belongs to the herpesviridae capsid scaffolding protein family.</text>
</comment>
<comment type="subcellular location">
    <molecule>Assemblin</molecule>
    <subcellularLocation>
        <location evidence="9">Host nucleus</location>
    </subcellularLocation>
</comment>
<keyword evidence="5 9" id="KW-0378">Hydrolase</keyword>
<keyword evidence="1 9" id="KW-0597">Phosphoprotein</keyword>
<evidence type="ECO:0000256" key="10">
    <source>
        <dbReference type="SAM" id="MobiDB-lite"/>
    </source>
</evidence>
<keyword evidence="4 9" id="KW-0645">Protease</keyword>
<dbReference type="SUPFAM" id="SSF50789">
    <property type="entry name" value="Herpes virus serine proteinase, assemblin"/>
    <property type="match status" value="1"/>
</dbReference>
<feature type="region of interest" description="Disordered" evidence="10">
    <location>
        <begin position="430"/>
        <end position="459"/>
    </location>
</feature>
<dbReference type="EC" id="3.4.21.97" evidence="9"/>
<comment type="subunit">
    <molecule>Assemblin</molecule>
    <text evidence="9">Exists in a monomer-dimer equilibrium with the dimer being the active species.</text>
</comment>
<dbReference type="GO" id="GO:0004252">
    <property type="term" value="F:serine-type endopeptidase activity"/>
    <property type="evidence" value="ECO:0007669"/>
    <property type="project" value="UniProtKB-UniRule"/>
</dbReference>
<dbReference type="GO" id="GO:0030430">
    <property type="term" value="C:host cell cytoplasm"/>
    <property type="evidence" value="ECO:0007669"/>
    <property type="project" value="UniProtKB-SubCell"/>
</dbReference>
<feature type="active site" description="Charge relay system" evidence="9">
    <location>
        <position position="50"/>
    </location>
</feature>
<keyword evidence="6 9" id="KW-0720">Serine protease</keyword>
<comment type="catalytic activity">
    <reaction evidence="9">
        <text>Cleaves -Ala-|-Ser- and -Ala-|-Ala- bonds in the scaffold protein.</text>
        <dbReference type="EC" id="3.4.21.97"/>
    </reaction>
</comment>
<dbReference type="GO" id="GO:0042802">
    <property type="term" value="F:identical protein binding"/>
    <property type="evidence" value="ECO:0007669"/>
    <property type="project" value="UniProtKB-UniRule"/>
</dbReference>
<evidence type="ECO:0000256" key="8">
    <source>
        <dbReference type="ARBA" id="ARBA00023200"/>
    </source>
</evidence>
<keyword evidence="3 9" id="KW-1188">Viral release from host cell</keyword>
<dbReference type="HAMAP" id="MF_04008">
    <property type="entry name" value="HSV_SCAF"/>
    <property type="match status" value="1"/>
</dbReference>
<dbReference type="GO" id="GO:0039708">
    <property type="term" value="P:nuclear capsid assembly"/>
    <property type="evidence" value="ECO:0007669"/>
    <property type="project" value="UniProtKB-ARBA"/>
</dbReference>
<dbReference type="PRINTS" id="PR00236">
    <property type="entry name" value="HSVCAPSIDP40"/>
</dbReference>
<dbReference type="GO" id="GO:0006508">
    <property type="term" value="P:proteolysis"/>
    <property type="evidence" value="ECO:0007669"/>
    <property type="project" value="UniProtKB-KW"/>
</dbReference>
<dbReference type="InterPro" id="IPR001847">
    <property type="entry name" value="Peptidase_S21"/>
</dbReference>
<sequence length="549" mass="59763">MQTEEDAPLYVAGFLGLYDRGGEERGFRLDREAVRRGLPLTQIVPLCIDHKDRCTVGRVLSVLDAEKGAFCVAKVTSKNLFLIMLETVDPRVFELKPGLSEREKLLLLISNFVPSFSLSSVKVDRPEEADERFFVHVSLCMLGRRQGTIAIYDETASKAVSLFEALSAEEKQRAIAEAVAADEEGRQWDEQFNDPEAAELCACLFSQALNTNFVDDRWEELRKQKRTADISGATYLQASVTEPIIKKDCGKNASQKMETVGPAPPLRPTSVPAAPSAATNDYVSVPMEHYHQLLLAQSRPASSSASTSTPYVHSSYGSPCVYPAQFPVVRAPEHSAPGFGLGPGYIMQPGPTYGVSGPTFPQTGLEAKMEALLKKIESVSNAAARPPPPPASVPGRLYYERVMTNRGPCFRKIYAGSERPRFAHCFAEEGERGQETEEEVPELIFPGEAPPPTKKPREEERAAEYLGLLAKTVTSLQTQVEQLKQTSAPPPVHAEPPSPPPAAAQPAVPCDPPTVDASAAPSVGKTPRGRQLKQKFITAMMGSNAITKS</sequence>
<comment type="caution">
    <text evidence="9">Lacks conserved residue(s) required for the propagation of feature annotation.</text>
</comment>
<comment type="subcellular location">
    <molecule>Assembly protein</molecule>
    <subcellularLocation>
        <location evidence="9">Host nucleus</location>
    </subcellularLocation>
</comment>
<dbReference type="Pfam" id="PF00716">
    <property type="entry name" value="Peptidase_S21"/>
    <property type="match status" value="1"/>
</dbReference>
<reference evidence="11" key="1">
    <citation type="journal article" date="2004" name="Curr. Biol.">
        <title>Tumor outbreaks in marine turtles are not due to recent herpesvirus mutations.</title>
        <authorList>
            <person name="Herbst L."/>
            <person name="Ene A."/>
            <person name="Su M."/>
            <person name="Desalle R."/>
            <person name="Lenz J."/>
        </authorList>
    </citation>
    <scope>NUCLEOTIDE SEQUENCE</scope>
    <source>
        <strain evidence="11">FL var A</strain>
    </source>
</reference>
<reference evidence="11" key="2">
    <citation type="submission" date="2004-06" db="EMBL/GenBank/DDBJ databases">
        <authorList>
            <person name="Herbst L.H."/>
            <person name="Ene A.R."/>
            <person name="Su M."/>
            <person name="DeSalle R."/>
            <person name="Lenz J."/>
        </authorList>
    </citation>
    <scope>NUCLEOTIDE SEQUENCE</scope>
    <source>
        <strain evidence="11">FL var A</strain>
    </source>
</reference>
<feature type="chain" id="PRO_5023242277" description="Assembly protein" evidence="9">
    <location>
        <begin position="239"/>
        <end position="549"/>
    </location>
</feature>
<comment type="domain">
    <text evidence="9">Region of interaction between pPR and pAP is called Amino conserved domain (ACD). The region of interaction with major capsid protein is called carboxyl conserved domain (CCD).</text>
</comment>
<gene>
    <name evidence="11" type="primary">UL26</name>
</gene>
<comment type="function">
    <text evidence="9">Capsid scaffolding protein: Acts as a scaffold protein by binding major capsid protein in the cytoplasm, inducing the nuclear localization of both proteins. Multimerizes in the nucleus such as major capsid protein forms the icosahedral T=16 capsid. Autocatalytic cleavage releases the assembly protein, and subsequently abolishes interaction with major capsid protein. Cleavages products are evicted from the capsid before or during DNA packaging.</text>
</comment>
<dbReference type="GO" id="GO:0019076">
    <property type="term" value="P:viral release from host cell"/>
    <property type="evidence" value="ECO:0007669"/>
    <property type="project" value="UniProtKB-UniRule"/>
</dbReference>
<dbReference type="EMBL" id="AY644454">
    <property type="protein sequence ID" value="AAU84530.1"/>
    <property type="molecule type" value="Genomic_DNA"/>
</dbReference>
<evidence type="ECO:0000256" key="7">
    <source>
        <dbReference type="ARBA" id="ARBA00022950"/>
    </source>
</evidence>
<protein>
    <recommendedName>
        <fullName evidence="9">Capsid scaffolding protein</fullName>
    </recommendedName>
    <alternativeName>
        <fullName evidence="9">Protease precursor</fullName>
        <shortName evidence="9">pPR</shortName>
    </alternativeName>
    <component>
        <recommendedName>
            <fullName evidence="9">Assemblin</fullName>
            <ecNumber evidence="9">3.4.21.97</ecNumber>
        </recommendedName>
        <alternativeName>
            <fullName evidence="9">Protease</fullName>
            <shortName evidence="9">Pr</shortName>
        </alternativeName>
    </component>
    <component>
        <recommendedName>
            <fullName evidence="9">Assembly protein</fullName>
            <shortName evidence="9">AP</shortName>
        </recommendedName>
        <alternativeName>
            <fullName evidence="9">Capsid assembly protein</fullName>
        </alternativeName>
    </component>
</protein>
<feature type="active site" description="Charge relay system" evidence="9">
    <location>
        <position position="117"/>
    </location>
</feature>
<dbReference type="GO" id="GO:0042025">
    <property type="term" value="C:host cell nucleus"/>
    <property type="evidence" value="ECO:0007669"/>
    <property type="project" value="UniProtKB-SubCell"/>
</dbReference>
<dbReference type="Gene3D" id="3.20.16.10">
    <property type="entry name" value="Herpesvirus/Caudovirus protease domain"/>
    <property type="match status" value="1"/>
</dbReference>
<name>Q5Y966_9ALPH</name>
<feature type="chain" id="PRO_5023242280" description="Assemblin" evidence="9">
    <location>
        <begin position="1"/>
        <end position="238"/>
    </location>
</feature>